<proteinExistence type="predicted"/>
<comment type="caution">
    <text evidence="1">The sequence shown here is derived from an EMBL/GenBank/DDBJ whole genome shotgun (WGS) entry which is preliminary data.</text>
</comment>
<evidence type="ECO:0000313" key="1">
    <source>
        <dbReference type="EMBL" id="RAK36615.1"/>
    </source>
</evidence>
<dbReference type="RefSeq" id="WP_111650428.1">
    <property type="nucleotide sequence ID" value="NZ_JACHWI010000007.1"/>
</dbReference>
<dbReference type="Proteomes" id="UP000249341">
    <property type="component" value="Unassembled WGS sequence"/>
</dbReference>
<accession>A0A327ZCD5</accession>
<protein>
    <submittedName>
        <fullName evidence="1">Uncharacterized protein</fullName>
    </submittedName>
</protein>
<dbReference type="AlphaFoldDB" id="A0A327ZCD5"/>
<reference evidence="1 2" key="1">
    <citation type="submission" date="2018-06" db="EMBL/GenBank/DDBJ databases">
        <title>Genomic Encyclopedia of Type Strains, Phase III (KMG-III): the genomes of soil and plant-associated and newly described type strains.</title>
        <authorList>
            <person name="Whitman W."/>
        </authorList>
    </citation>
    <scope>NUCLEOTIDE SEQUENCE [LARGE SCALE GENOMIC DNA]</scope>
    <source>
        <strain evidence="1 2">CGMCC 4.7090</strain>
    </source>
</reference>
<gene>
    <name evidence="1" type="ORF">B0I29_108205</name>
</gene>
<keyword evidence="2" id="KW-1185">Reference proteome</keyword>
<dbReference type="EMBL" id="QLMJ01000008">
    <property type="protein sequence ID" value="RAK36615.1"/>
    <property type="molecule type" value="Genomic_DNA"/>
</dbReference>
<dbReference type="OrthoDB" id="5181921at2"/>
<organism evidence="1 2">
    <name type="scientific">Actinoplanes lutulentus</name>
    <dbReference type="NCBI Taxonomy" id="1287878"/>
    <lineage>
        <taxon>Bacteria</taxon>
        <taxon>Bacillati</taxon>
        <taxon>Actinomycetota</taxon>
        <taxon>Actinomycetes</taxon>
        <taxon>Micromonosporales</taxon>
        <taxon>Micromonosporaceae</taxon>
        <taxon>Actinoplanes</taxon>
    </lineage>
</organism>
<evidence type="ECO:0000313" key="2">
    <source>
        <dbReference type="Proteomes" id="UP000249341"/>
    </source>
</evidence>
<name>A0A327ZCD5_9ACTN</name>
<sequence length="81" mass="8421">MTGYSRLLGRKVAAQPSVPALAGTEPAASTPDEVAKAQKQLSVLQWIVPALTGALIVVTSLAGEQQRASEVKKGFVARFTG</sequence>